<dbReference type="Proteomes" id="UP000439903">
    <property type="component" value="Unassembled WGS sequence"/>
</dbReference>
<feature type="region of interest" description="Disordered" evidence="1">
    <location>
        <begin position="426"/>
        <end position="447"/>
    </location>
</feature>
<comment type="caution">
    <text evidence="2">The sequence shown here is derived from an EMBL/GenBank/DDBJ whole genome shotgun (WGS) entry which is preliminary data.</text>
</comment>
<proteinExistence type="predicted"/>
<dbReference type="AlphaFoldDB" id="A0A8H4AD72"/>
<gene>
    <name evidence="2" type="ORF">F8M41_023535</name>
</gene>
<evidence type="ECO:0000313" key="2">
    <source>
        <dbReference type="EMBL" id="KAF0481616.1"/>
    </source>
</evidence>
<name>A0A8H4AD72_GIGMA</name>
<accession>A0A8H4AD72</accession>
<dbReference type="EMBL" id="WTPW01000769">
    <property type="protein sequence ID" value="KAF0481616.1"/>
    <property type="molecule type" value="Genomic_DNA"/>
</dbReference>
<protein>
    <submittedName>
        <fullName evidence="2">Uncharacterized protein</fullName>
    </submittedName>
</protein>
<feature type="region of interest" description="Disordered" evidence="1">
    <location>
        <begin position="18"/>
        <end position="173"/>
    </location>
</feature>
<dbReference type="OrthoDB" id="2430591at2759"/>
<reference evidence="2 3" key="1">
    <citation type="journal article" date="2019" name="Environ. Microbiol.">
        <title>At the nexus of three kingdoms: the genome of the mycorrhizal fungus Gigaspora margarita provides insights into plant, endobacterial and fungal interactions.</title>
        <authorList>
            <person name="Venice F."/>
            <person name="Ghignone S."/>
            <person name="Salvioli di Fossalunga A."/>
            <person name="Amselem J."/>
            <person name="Novero M."/>
            <person name="Xianan X."/>
            <person name="Sedzielewska Toro K."/>
            <person name="Morin E."/>
            <person name="Lipzen A."/>
            <person name="Grigoriev I.V."/>
            <person name="Henrissat B."/>
            <person name="Martin F.M."/>
            <person name="Bonfante P."/>
        </authorList>
    </citation>
    <scope>NUCLEOTIDE SEQUENCE [LARGE SCALE GENOMIC DNA]</scope>
    <source>
        <strain evidence="2 3">BEG34</strain>
    </source>
</reference>
<evidence type="ECO:0000313" key="3">
    <source>
        <dbReference type="Proteomes" id="UP000439903"/>
    </source>
</evidence>
<feature type="compositionally biased region" description="Low complexity" evidence="1">
    <location>
        <begin position="111"/>
        <end position="156"/>
    </location>
</feature>
<evidence type="ECO:0000256" key="1">
    <source>
        <dbReference type="SAM" id="MobiDB-lite"/>
    </source>
</evidence>
<feature type="compositionally biased region" description="Basic residues" evidence="1">
    <location>
        <begin position="65"/>
        <end position="99"/>
    </location>
</feature>
<feature type="compositionally biased region" description="Basic and acidic residues" evidence="1">
    <location>
        <begin position="50"/>
        <end position="60"/>
    </location>
</feature>
<organism evidence="2 3">
    <name type="scientific">Gigaspora margarita</name>
    <dbReference type="NCBI Taxonomy" id="4874"/>
    <lineage>
        <taxon>Eukaryota</taxon>
        <taxon>Fungi</taxon>
        <taxon>Fungi incertae sedis</taxon>
        <taxon>Mucoromycota</taxon>
        <taxon>Glomeromycotina</taxon>
        <taxon>Glomeromycetes</taxon>
        <taxon>Diversisporales</taxon>
        <taxon>Gigasporaceae</taxon>
        <taxon>Gigaspora</taxon>
    </lineage>
</organism>
<sequence>MGRFIQWITGKVPEFVPIPKPDLPSKPVIKNVLRSNDPQGLEVTDSDPIEDMRRQLEDLHINQTKMKKAIKKNSSKPKSSCRKTKSKSKSKTQKKKSSGRSKCVNAHIISDESFSDSSDSENSMSSSENELETNTLSYSQSKSGSSESSENESSSSESDESETRGYASSNKYEVNTTKKKITYSDTKSSKKRKSARPRSKRSLLCNKTFSKKSSNTFSDKKSSKNIRLLKIPTNNISLNAFFVILRSIVDSFTRTQPKEVTINGYNMINAKFIALKDPVLNHFTSNFSDKECEKFWHEITMWGKLLSYLKRPYKTIGAEVDKNKKPSVKWHNNSLKSSGISYNISVMVGQGENSCTISEDFPVMDDDKPWLLLGTPWLDRAGWEPIVKREFKLIHKGKVITIPLSVHKSQREIFKPEINLTFHKQDSVQVSTDSSRPEGKSEIQHSVPSLLRRSKGVTLKGYSPSSKDNNVLLEEWHAPAGFSPDFSLSSEDDFLQSKSLDNESEIQDFTSSLNHCEAGHFVSDLGLDSKSQCSAIKKK</sequence>
<keyword evidence="3" id="KW-1185">Reference proteome</keyword>